<evidence type="ECO:0000313" key="1">
    <source>
        <dbReference type="Ensembl" id="ENSPMGP00000019328.1"/>
    </source>
</evidence>
<protein>
    <recommendedName>
        <fullName evidence="3">Cystatin domain-containing protein</fullName>
    </recommendedName>
</protein>
<accession>A0A3B4AQB6</accession>
<dbReference type="Proteomes" id="UP000261520">
    <property type="component" value="Unplaced"/>
</dbReference>
<evidence type="ECO:0008006" key="3">
    <source>
        <dbReference type="Google" id="ProtNLM"/>
    </source>
</evidence>
<reference evidence="1" key="2">
    <citation type="submission" date="2025-09" db="UniProtKB">
        <authorList>
            <consortium name="Ensembl"/>
        </authorList>
    </citation>
    <scope>IDENTIFICATION</scope>
</reference>
<proteinExistence type="predicted"/>
<sequence length="60" mass="7066">SLENKDPKEICICFLVKVKRQVEEKTGKRYDTFEAKSFKTQDVDHQTNYFITVSGLSFFK</sequence>
<dbReference type="Gene3D" id="3.10.450.10">
    <property type="match status" value="1"/>
</dbReference>
<organism evidence="1 2">
    <name type="scientific">Periophthalmus magnuspinnatus</name>
    <dbReference type="NCBI Taxonomy" id="409849"/>
    <lineage>
        <taxon>Eukaryota</taxon>
        <taxon>Metazoa</taxon>
        <taxon>Chordata</taxon>
        <taxon>Craniata</taxon>
        <taxon>Vertebrata</taxon>
        <taxon>Euteleostomi</taxon>
        <taxon>Actinopterygii</taxon>
        <taxon>Neopterygii</taxon>
        <taxon>Teleostei</taxon>
        <taxon>Neoteleostei</taxon>
        <taxon>Acanthomorphata</taxon>
        <taxon>Gobiaria</taxon>
        <taxon>Gobiiformes</taxon>
        <taxon>Gobioidei</taxon>
        <taxon>Gobiidae</taxon>
        <taxon>Oxudercinae</taxon>
        <taxon>Periophthalmus</taxon>
    </lineage>
</organism>
<evidence type="ECO:0000313" key="2">
    <source>
        <dbReference type="Proteomes" id="UP000261520"/>
    </source>
</evidence>
<reference evidence="1" key="1">
    <citation type="submission" date="2025-08" db="UniProtKB">
        <authorList>
            <consortium name="Ensembl"/>
        </authorList>
    </citation>
    <scope>IDENTIFICATION</scope>
</reference>
<keyword evidence="2" id="KW-1185">Reference proteome</keyword>
<dbReference type="AlphaFoldDB" id="A0A3B4AQB6"/>
<dbReference type="Ensembl" id="ENSPMGT00000020604.1">
    <property type="protein sequence ID" value="ENSPMGP00000019328.1"/>
    <property type="gene ID" value="ENSPMGG00000015707.1"/>
</dbReference>
<name>A0A3B4AQB6_9GOBI</name>